<dbReference type="InterPro" id="IPR015943">
    <property type="entry name" value="WD40/YVTN_repeat-like_dom_sf"/>
</dbReference>
<dbReference type="AlphaFoldDB" id="G7Y593"/>
<dbReference type="PANTHER" id="PTHR21301:SF10">
    <property type="entry name" value="REVERSE TRANSCRIPTASE DOMAIN-CONTAINING PROTEIN"/>
    <property type="match status" value="1"/>
</dbReference>
<name>G7Y593_CLOSI</name>
<dbReference type="EMBL" id="DF142870">
    <property type="protein sequence ID" value="GAA48136.1"/>
    <property type="molecule type" value="Genomic_DNA"/>
</dbReference>
<dbReference type="PANTHER" id="PTHR21301">
    <property type="entry name" value="REVERSE TRANSCRIPTASE"/>
    <property type="match status" value="1"/>
</dbReference>
<gene>
    <name evidence="3" type="ORF">CLF_101221</name>
</gene>
<evidence type="ECO:0000259" key="2">
    <source>
        <dbReference type="PROSITE" id="PS51004"/>
    </source>
</evidence>
<dbReference type="PROSITE" id="PS51004">
    <property type="entry name" value="SEMA"/>
    <property type="match status" value="1"/>
</dbReference>
<dbReference type="InterPro" id="IPR001627">
    <property type="entry name" value="Semap_dom"/>
</dbReference>
<dbReference type="SUPFAM" id="SSF101912">
    <property type="entry name" value="Sema domain"/>
    <property type="match status" value="1"/>
</dbReference>
<feature type="domain" description="Sema" evidence="2">
    <location>
        <begin position="557"/>
        <end position="779"/>
    </location>
</feature>
<dbReference type="Proteomes" id="UP000008909">
    <property type="component" value="Unassembled WGS sequence"/>
</dbReference>
<keyword evidence="4" id="KW-1185">Reference proteome</keyword>
<evidence type="ECO:0000256" key="1">
    <source>
        <dbReference type="PROSITE-ProRule" id="PRU00352"/>
    </source>
</evidence>
<reference key="2">
    <citation type="submission" date="2011-10" db="EMBL/GenBank/DDBJ databases">
        <title>The genome and transcriptome sequence of Clonorchis sinensis provide insights into the carcinogenic liver fluke.</title>
        <authorList>
            <person name="Wang X."/>
            <person name="Huang Y."/>
            <person name="Chen W."/>
            <person name="Liu H."/>
            <person name="Guo L."/>
            <person name="Chen Y."/>
            <person name="Luo F."/>
            <person name="Zhou W."/>
            <person name="Sun J."/>
            <person name="Mao Q."/>
            <person name="Liang P."/>
            <person name="Zhou C."/>
            <person name="Tian Y."/>
            <person name="Men J."/>
            <person name="Lv X."/>
            <person name="Huang L."/>
            <person name="Zhou J."/>
            <person name="Hu Y."/>
            <person name="Li R."/>
            <person name="Zhang F."/>
            <person name="Lei H."/>
            <person name="Li X."/>
            <person name="Hu X."/>
            <person name="Liang C."/>
            <person name="Xu J."/>
            <person name="Wu Z."/>
            <person name="Yu X."/>
        </authorList>
    </citation>
    <scope>NUCLEOTIDE SEQUENCE</scope>
    <source>
        <strain>Henan</strain>
    </source>
</reference>
<dbReference type="InterPro" id="IPR036352">
    <property type="entry name" value="Semap_dom_sf"/>
</dbReference>
<comment type="caution">
    <text evidence="1">Lacks conserved residue(s) required for the propagation of feature annotation.</text>
</comment>
<evidence type="ECO:0000313" key="4">
    <source>
        <dbReference type="Proteomes" id="UP000008909"/>
    </source>
</evidence>
<accession>G7Y593</accession>
<proteinExistence type="predicted"/>
<organism evidence="3 4">
    <name type="scientific">Clonorchis sinensis</name>
    <name type="common">Chinese liver fluke</name>
    <dbReference type="NCBI Taxonomy" id="79923"/>
    <lineage>
        <taxon>Eukaryota</taxon>
        <taxon>Metazoa</taxon>
        <taxon>Spiralia</taxon>
        <taxon>Lophotrochozoa</taxon>
        <taxon>Platyhelminthes</taxon>
        <taxon>Trematoda</taxon>
        <taxon>Digenea</taxon>
        <taxon>Opisthorchiida</taxon>
        <taxon>Opisthorchiata</taxon>
        <taxon>Opisthorchiidae</taxon>
        <taxon>Clonorchis</taxon>
    </lineage>
</organism>
<sequence length="779" mass="89183">MEKPGYISEAKTLLNDTTTYRCLVSDQSKQLANKINMNLTDLQNLHKFTKEEYWRMRARDSPTIRFYGLPKVHRETMSIRPIVPLSGTAIYNEPWKKLKHLIGGFQHSINHAEQFLEKLKNVNVNHICPFRQTNVAALLDYDGMPTGSLEKDRCQLLDLCLFTHFESDGEYYEQLRKTVMGSPISGFIIEITMRKLKQTVLPDITPKIWIRYLDDNFVIIKKSELQREHHGIDDEALIPAQYDGGSQTCEHFAEVAIETKRKIKSNDKEQCTIQNPMQGLRQAVYRKTKRMYSPNCALMMYSSLVTKRLQVNCPARRTDQQPPDQQTSTLNISHLPVFSILIRGYAADINILLIIDIALAVCKTKDRMNAIKLHLRLKQQRSETISKEFAQYREGYPSKKAMWHKFQLYMMLFGNTTQVVRILEWPYTNSISGPDKSDRRCSMLLSAIELYPDVYEVCGLSGASVRCQLHLDKGGSWHWLQSMEVSYPNEHANVIFDYRDTHFIMAYSNAIDHSAVMQLRIAMPLFRILSMGSATATSMNQADPSAVNDHRWWRKRYVFFSEVAKEVVNKVSWWSDEQTKVVYARVARICTGDPGFQMSNTGPNYFTSFFKARLICRVRGSRHSVSDSPPAYSQDAEFNHLVAVTQFYESSQSTSESTVYGLFSMIDSGSSPSTLRNVELIGPMALCAYRLSEMDRVFRTSDLIQILPRHPEPGPPVTASDHNGTNLTTTAESSHAFIPYWGSRSAFRRIRRIQDAGSATMTDVRVETSKTVNETSQII</sequence>
<evidence type="ECO:0000313" key="3">
    <source>
        <dbReference type="EMBL" id="GAA48136.1"/>
    </source>
</evidence>
<protein>
    <submittedName>
        <fullName evidence="3">Semaphorin-1A</fullName>
    </submittedName>
</protein>
<dbReference type="Gene3D" id="2.130.10.10">
    <property type="entry name" value="YVTN repeat-like/Quinoprotein amine dehydrogenase"/>
    <property type="match status" value="1"/>
</dbReference>
<reference evidence="3" key="1">
    <citation type="journal article" date="2011" name="Genome Biol.">
        <title>The draft genome of the carcinogenic human liver fluke Clonorchis sinensis.</title>
        <authorList>
            <person name="Wang X."/>
            <person name="Chen W."/>
            <person name="Huang Y."/>
            <person name="Sun J."/>
            <person name="Men J."/>
            <person name="Liu H."/>
            <person name="Luo F."/>
            <person name="Guo L."/>
            <person name="Lv X."/>
            <person name="Deng C."/>
            <person name="Zhou C."/>
            <person name="Fan Y."/>
            <person name="Li X."/>
            <person name="Huang L."/>
            <person name="Hu Y."/>
            <person name="Liang C."/>
            <person name="Hu X."/>
            <person name="Xu J."/>
            <person name="Yu X."/>
        </authorList>
    </citation>
    <scope>NUCLEOTIDE SEQUENCE [LARGE SCALE GENOMIC DNA]</scope>
    <source>
        <strain evidence="3">Henan</strain>
    </source>
</reference>